<evidence type="ECO:0000256" key="2">
    <source>
        <dbReference type="ARBA" id="ARBA00012438"/>
    </source>
</evidence>
<dbReference type="Gene3D" id="3.30.565.10">
    <property type="entry name" value="Histidine kinase-like ATPase, C-terminal domain"/>
    <property type="match status" value="1"/>
</dbReference>
<keyword evidence="5" id="KW-0547">Nucleotide-binding</keyword>
<evidence type="ECO:0000313" key="12">
    <source>
        <dbReference type="EMBL" id="MCW7753776.1"/>
    </source>
</evidence>
<evidence type="ECO:0000259" key="11">
    <source>
        <dbReference type="PROSITE" id="PS50112"/>
    </source>
</evidence>
<dbReference type="SUPFAM" id="SSF55785">
    <property type="entry name" value="PYP-like sensor domain (PAS domain)"/>
    <property type="match status" value="1"/>
</dbReference>
<evidence type="ECO:0000256" key="4">
    <source>
        <dbReference type="ARBA" id="ARBA00022679"/>
    </source>
</evidence>
<evidence type="ECO:0000256" key="5">
    <source>
        <dbReference type="ARBA" id="ARBA00022741"/>
    </source>
</evidence>
<dbReference type="EMBL" id="JAPFPW010000006">
    <property type="protein sequence ID" value="MCW7753776.1"/>
    <property type="molecule type" value="Genomic_DNA"/>
</dbReference>
<evidence type="ECO:0000256" key="7">
    <source>
        <dbReference type="ARBA" id="ARBA00022840"/>
    </source>
</evidence>
<evidence type="ECO:0000256" key="3">
    <source>
        <dbReference type="ARBA" id="ARBA00022553"/>
    </source>
</evidence>
<gene>
    <name evidence="12" type="ORF">OOT00_07250</name>
</gene>
<dbReference type="InterPro" id="IPR000014">
    <property type="entry name" value="PAS"/>
</dbReference>
<dbReference type="EC" id="2.7.13.3" evidence="2"/>
<dbReference type="SMART" id="SM00091">
    <property type="entry name" value="PAS"/>
    <property type="match status" value="1"/>
</dbReference>
<organism evidence="12 13">
    <name type="scientific">Desulfobotulus pelophilus</name>
    <dbReference type="NCBI Taxonomy" id="2823377"/>
    <lineage>
        <taxon>Bacteria</taxon>
        <taxon>Pseudomonadati</taxon>
        <taxon>Thermodesulfobacteriota</taxon>
        <taxon>Desulfobacteria</taxon>
        <taxon>Desulfobacterales</taxon>
        <taxon>Desulfobacteraceae</taxon>
        <taxon>Desulfobotulus</taxon>
    </lineage>
</organism>
<dbReference type="InterPro" id="IPR004358">
    <property type="entry name" value="Sig_transdc_His_kin-like_C"/>
</dbReference>
<dbReference type="InterPro" id="IPR036890">
    <property type="entry name" value="HATPase_C_sf"/>
</dbReference>
<dbReference type="RefSeq" id="WP_265424643.1">
    <property type="nucleotide sequence ID" value="NZ_JAPFPW010000006.1"/>
</dbReference>
<proteinExistence type="predicted"/>
<evidence type="ECO:0000256" key="9">
    <source>
        <dbReference type="SAM" id="Coils"/>
    </source>
</evidence>
<keyword evidence="8" id="KW-0902">Two-component regulatory system</keyword>
<dbReference type="NCBIfam" id="TIGR00229">
    <property type="entry name" value="sensory_box"/>
    <property type="match status" value="1"/>
</dbReference>
<evidence type="ECO:0000256" key="8">
    <source>
        <dbReference type="ARBA" id="ARBA00023012"/>
    </source>
</evidence>
<dbReference type="InterPro" id="IPR013767">
    <property type="entry name" value="PAS_fold"/>
</dbReference>
<dbReference type="CDD" id="cd00130">
    <property type="entry name" value="PAS"/>
    <property type="match status" value="1"/>
</dbReference>
<feature type="domain" description="Histidine kinase" evidence="10">
    <location>
        <begin position="325"/>
        <end position="550"/>
    </location>
</feature>
<keyword evidence="7" id="KW-0067">ATP-binding</keyword>
<dbReference type="InterPro" id="IPR005467">
    <property type="entry name" value="His_kinase_dom"/>
</dbReference>
<dbReference type="InterPro" id="IPR035965">
    <property type="entry name" value="PAS-like_dom_sf"/>
</dbReference>
<accession>A0ABT3N8J2</accession>
<comment type="caution">
    <text evidence="12">The sequence shown here is derived from an EMBL/GenBank/DDBJ whole genome shotgun (WGS) entry which is preliminary data.</text>
</comment>
<dbReference type="Pfam" id="PF02518">
    <property type="entry name" value="HATPase_c"/>
    <property type="match status" value="1"/>
</dbReference>
<dbReference type="InterPro" id="IPR036097">
    <property type="entry name" value="HisK_dim/P_sf"/>
</dbReference>
<dbReference type="PROSITE" id="PS50109">
    <property type="entry name" value="HIS_KIN"/>
    <property type="match status" value="1"/>
</dbReference>
<dbReference type="PANTHER" id="PTHR43065:SF46">
    <property type="entry name" value="C4-DICARBOXYLATE TRANSPORT SENSOR PROTEIN DCTB"/>
    <property type="match status" value="1"/>
</dbReference>
<dbReference type="Gene3D" id="1.10.287.130">
    <property type="match status" value="1"/>
</dbReference>
<dbReference type="PROSITE" id="PS50112">
    <property type="entry name" value="PAS"/>
    <property type="match status" value="1"/>
</dbReference>
<evidence type="ECO:0000313" key="13">
    <source>
        <dbReference type="Proteomes" id="UP001209681"/>
    </source>
</evidence>
<feature type="domain" description="PAS" evidence="11">
    <location>
        <begin position="191"/>
        <end position="236"/>
    </location>
</feature>
<dbReference type="Pfam" id="PF00989">
    <property type="entry name" value="PAS"/>
    <property type="match status" value="1"/>
</dbReference>
<dbReference type="PANTHER" id="PTHR43065">
    <property type="entry name" value="SENSOR HISTIDINE KINASE"/>
    <property type="match status" value="1"/>
</dbReference>
<dbReference type="Gene3D" id="3.30.450.20">
    <property type="entry name" value="PAS domain"/>
    <property type="match status" value="1"/>
</dbReference>
<dbReference type="SUPFAM" id="SSF55874">
    <property type="entry name" value="ATPase domain of HSP90 chaperone/DNA topoisomerase II/histidine kinase"/>
    <property type="match status" value="1"/>
</dbReference>
<evidence type="ECO:0000256" key="1">
    <source>
        <dbReference type="ARBA" id="ARBA00000085"/>
    </source>
</evidence>
<dbReference type="SMART" id="SM00387">
    <property type="entry name" value="HATPase_c"/>
    <property type="match status" value="1"/>
</dbReference>
<feature type="coiled-coil region" evidence="9">
    <location>
        <begin position="174"/>
        <end position="201"/>
    </location>
</feature>
<name>A0ABT3N8J2_9BACT</name>
<keyword evidence="13" id="KW-1185">Reference proteome</keyword>
<sequence length="550" mass="61304">MTMHPSENTAGFYAGRILHQPCSRELRDRLNALLDTTSMMVSLALPVLHYVAAWKDSKTDIWYEFADPRFCHLLKTDPHNLAGVFRRSVLEQKVYPLEDKHDPEHVHMMEAPALNLERQLLRNRSTADGTSEAIYKIRLPDTSSIWLKDQARLEIFHQDSITLSIGVLTPVSREMTAEEALRKAEKALSQSEKQFRDLFDQSNDAILLLHANGRIIKANHRAEELTGLSQDTLTGKRACDLFSSGQQAEILSIREHMDAGKNIRVETFLKKQDQTLNVDINARPVFSTGLPMIQAVVRDISVQKQLEAERSKSEKFDMIKTLAGGLVHDVNNMLSVITGNLSLAGFEQELPPGIATILNRIETATAHLKNITRKMLILADADTGLRVSGQVRSCLDQAWEMLKPIPPGIRVDMNVPVILPALPMDKKGLSEAFASIMENSLDAMPKEGRLFIEVICFRVDANNPAPQGVLGTGDYLSIIFRDTGTGIQESHLHRIFDPYFSTKTRDSRKGTGLGLSLAYAVIKQHGGHIVARPQKEGAKGAQIMVYLPLP</sequence>
<keyword evidence="9" id="KW-0175">Coiled coil</keyword>
<reference evidence="12 13" key="1">
    <citation type="submission" date="2022-11" db="EMBL/GenBank/DDBJ databases">
        <title>Desulfobotulus tamanensis H1 sp. nov. - anaerobic, alkaliphilic, sulphate reducing bacterium isolated from terrestrial mud volcano.</title>
        <authorList>
            <person name="Frolova A."/>
            <person name="Merkel A.Y."/>
            <person name="Slobodkin A.I."/>
        </authorList>
    </citation>
    <scope>NUCLEOTIDE SEQUENCE [LARGE SCALE GENOMIC DNA]</scope>
    <source>
        <strain evidence="12 13">H1</strain>
    </source>
</reference>
<comment type="catalytic activity">
    <reaction evidence="1">
        <text>ATP + protein L-histidine = ADP + protein N-phospho-L-histidine.</text>
        <dbReference type="EC" id="2.7.13.3"/>
    </reaction>
</comment>
<evidence type="ECO:0000256" key="6">
    <source>
        <dbReference type="ARBA" id="ARBA00022777"/>
    </source>
</evidence>
<protein>
    <recommendedName>
        <fullName evidence="2">histidine kinase</fullName>
        <ecNumber evidence="2">2.7.13.3</ecNumber>
    </recommendedName>
</protein>
<keyword evidence="3" id="KW-0597">Phosphoprotein</keyword>
<dbReference type="Proteomes" id="UP001209681">
    <property type="component" value="Unassembled WGS sequence"/>
</dbReference>
<dbReference type="PRINTS" id="PR00344">
    <property type="entry name" value="BCTRLSENSOR"/>
</dbReference>
<keyword evidence="4" id="KW-0808">Transferase</keyword>
<dbReference type="InterPro" id="IPR003594">
    <property type="entry name" value="HATPase_dom"/>
</dbReference>
<dbReference type="SUPFAM" id="SSF47384">
    <property type="entry name" value="Homodimeric domain of signal transducing histidine kinase"/>
    <property type="match status" value="1"/>
</dbReference>
<keyword evidence="6" id="KW-0418">Kinase</keyword>
<evidence type="ECO:0000259" key="10">
    <source>
        <dbReference type="PROSITE" id="PS50109"/>
    </source>
</evidence>